<keyword evidence="6 8" id="KW-0012">Acyltransferase</keyword>
<comment type="similarity">
    <text evidence="7">Belongs to the DHHC palmitoyltransferase family. PFA5 subfamily.</text>
</comment>
<dbReference type="GO" id="GO:0016020">
    <property type="term" value="C:membrane"/>
    <property type="evidence" value="ECO:0007669"/>
    <property type="project" value="UniProtKB-SubCell"/>
</dbReference>
<organism evidence="10 11">
    <name type="scientific">Stentor coeruleus</name>
    <dbReference type="NCBI Taxonomy" id="5963"/>
    <lineage>
        <taxon>Eukaryota</taxon>
        <taxon>Sar</taxon>
        <taxon>Alveolata</taxon>
        <taxon>Ciliophora</taxon>
        <taxon>Postciliodesmatophora</taxon>
        <taxon>Heterotrichea</taxon>
        <taxon>Heterotrichida</taxon>
        <taxon>Stentoridae</taxon>
        <taxon>Stentor</taxon>
    </lineage>
</organism>
<evidence type="ECO:0000256" key="6">
    <source>
        <dbReference type="ARBA" id="ARBA00023315"/>
    </source>
</evidence>
<dbReference type="InterPro" id="IPR039859">
    <property type="entry name" value="PFA4/ZDH16/20/ERF2-like"/>
</dbReference>
<dbReference type="PANTHER" id="PTHR22883">
    <property type="entry name" value="ZINC FINGER DHHC DOMAIN CONTAINING PROTEIN"/>
    <property type="match status" value="1"/>
</dbReference>
<dbReference type="PROSITE" id="PS50216">
    <property type="entry name" value="DHHC"/>
    <property type="match status" value="1"/>
</dbReference>
<evidence type="ECO:0000256" key="4">
    <source>
        <dbReference type="ARBA" id="ARBA00022989"/>
    </source>
</evidence>
<dbReference type="EC" id="2.3.1.225" evidence="8"/>
<evidence type="ECO:0000256" key="7">
    <source>
        <dbReference type="ARBA" id="ARBA00038298"/>
    </source>
</evidence>
<dbReference type="GO" id="GO:0019706">
    <property type="term" value="F:protein-cysteine S-palmitoyltransferase activity"/>
    <property type="evidence" value="ECO:0007669"/>
    <property type="project" value="UniProtKB-EC"/>
</dbReference>
<evidence type="ECO:0000259" key="9">
    <source>
        <dbReference type="Pfam" id="PF01529"/>
    </source>
</evidence>
<dbReference type="OrthoDB" id="406084at2759"/>
<evidence type="ECO:0000313" key="10">
    <source>
        <dbReference type="EMBL" id="OMJ69537.1"/>
    </source>
</evidence>
<feature type="domain" description="Palmitoyltransferase DHHC" evidence="9">
    <location>
        <begin position="108"/>
        <end position="173"/>
    </location>
</feature>
<keyword evidence="11" id="KW-1185">Reference proteome</keyword>
<keyword evidence="2 8" id="KW-0808">Transferase</keyword>
<keyword evidence="4 8" id="KW-1133">Transmembrane helix</keyword>
<comment type="caution">
    <text evidence="10">The sequence shown here is derived from an EMBL/GenBank/DDBJ whole genome shotgun (WGS) entry which is preliminary data.</text>
</comment>
<proteinExistence type="inferred from homology"/>
<dbReference type="GO" id="GO:0006612">
    <property type="term" value="P:protein targeting to membrane"/>
    <property type="evidence" value="ECO:0007669"/>
    <property type="project" value="TreeGrafter"/>
</dbReference>
<keyword evidence="3 8" id="KW-0812">Transmembrane</keyword>
<gene>
    <name evidence="10" type="ORF">SteCoe_32709</name>
</gene>
<evidence type="ECO:0000256" key="5">
    <source>
        <dbReference type="ARBA" id="ARBA00023136"/>
    </source>
</evidence>
<feature type="transmembrane region" description="Helical" evidence="8">
    <location>
        <begin position="155"/>
        <end position="173"/>
    </location>
</feature>
<evidence type="ECO:0000256" key="2">
    <source>
        <dbReference type="ARBA" id="ARBA00022679"/>
    </source>
</evidence>
<comment type="subcellular location">
    <subcellularLocation>
        <location evidence="1">Membrane</location>
        <topology evidence="1">Multi-pass membrane protein</topology>
    </subcellularLocation>
</comment>
<dbReference type="InterPro" id="IPR001594">
    <property type="entry name" value="Palmitoyltrfase_DHHC"/>
</dbReference>
<keyword evidence="5 8" id="KW-0472">Membrane</keyword>
<evidence type="ECO:0000256" key="1">
    <source>
        <dbReference type="ARBA" id="ARBA00004141"/>
    </source>
</evidence>
<evidence type="ECO:0000313" key="11">
    <source>
        <dbReference type="Proteomes" id="UP000187209"/>
    </source>
</evidence>
<feature type="transmembrane region" description="Helical" evidence="8">
    <location>
        <begin position="38"/>
        <end position="58"/>
    </location>
</feature>
<dbReference type="GO" id="GO:0005794">
    <property type="term" value="C:Golgi apparatus"/>
    <property type="evidence" value="ECO:0007669"/>
    <property type="project" value="TreeGrafter"/>
</dbReference>
<evidence type="ECO:0000256" key="3">
    <source>
        <dbReference type="ARBA" id="ARBA00022692"/>
    </source>
</evidence>
<evidence type="ECO:0000256" key="8">
    <source>
        <dbReference type="RuleBase" id="RU079119"/>
    </source>
</evidence>
<dbReference type="Proteomes" id="UP000187209">
    <property type="component" value="Unassembled WGS sequence"/>
</dbReference>
<dbReference type="Pfam" id="PF01529">
    <property type="entry name" value="DHHC"/>
    <property type="match status" value="1"/>
</dbReference>
<dbReference type="GO" id="GO:0005783">
    <property type="term" value="C:endoplasmic reticulum"/>
    <property type="evidence" value="ECO:0007669"/>
    <property type="project" value="TreeGrafter"/>
</dbReference>
<dbReference type="AlphaFoldDB" id="A0A1R2AYG8"/>
<protein>
    <recommendedName>
        <fullName evidence="8">Palmitoyltransferase</fullName>
        <ecNumber evidence="8">2.3.1.225</ecNumber>
    </recommendedName>
</protein>
<comment type="domain">
    <text evidence="8">The DHHC domain is required for palmitoyltransferase activity.</text>
</comment>
<name>A0A1R2AYG8_9CILI</name>
<feature type="transmembrane region" description="Helical" evidence="8">
    <location>
        <begin position="65"/>
        <end position="84"/>
    </location>
</feature>
<dbReference type="PANTHER" id="PTHR22883:SF23">
    <property type="entry name" value="PALMITOYLTRANSFERASE ZDHHC6"/>
    <property type="match status" value="1"/>
</dbReference>
<reference evidence="10 11" key="1">
    <citation type="submission" date="2016-11" db="EMBL/GenBank/DDBJ databases">
        <title>The macronuclear genome of Stentor coeruleus: a giant cell with tiny introns.</title>
        <authorList>
            <person name="Slabodnick M."/>
            <person name="Ruby J.G."/>
            <person name="Reiff S.B."/>
            <person name="Swart E.C."/>
            <person name="Gosai S."/>
            <person name="Prabakaran S."/>
            <person name="Witkowska E."/>
            <person name="Larue G.E."/>
            <person name="Fisher S."/>
            <person name="Freeman R.M."/>
            <person name="Gunawardena J."/>
            <person name="Chu W."/>
            <person name="Stover N.A."/>
            <person name="Gregory B.D."/>
            <person name="Nowacki M."/>
            <person name="Derisi J."/>
            <person name="Roy S.W."/>
            <person name="Marshall W.F."/>
            <person name="Sood P."/>
        </authorList>
    </citation>
    <scope>NUCLEOTIDE SEQUENCE [LARGE SCALE GENOMIC DNA]</scope>
    <source>
        <strain evidence="10">WM001</strain>
    </source>
</reference>
<comment type="catalytic activity">
    <reaction evidence="8">
        <text>L-cysteinyl-[protein] + hexadecanoyl-CoA = S-hexadecanoyl-L-cysteinyl-[protein] + CoA</text>
        <dbReference type="Rhea" id="RHEA:36683"/>
        <dbReference type="Rhea" id="RHEA-COMP:10131"/>
        <dbReference type="Rhea" id="RHEA-COMP:11032"/>
        <dbReference type="ChEBI" id="CHEBI:29950"/>
        <dbReference type="ChEBI" id="CHEBI:57287"/>
        <dbReference type="ChEBI" id="CHEBI:57379"/>
        <dbReference type="ChEBI" id="CHEBI:74151"/>
        <dbReference type="EC" id="2.3.1.225"/>
    </reaction>
</comment>
<accession>A0A1R2AYG8</accession>
<dbReference type="EMBL" id="MPUH01001186">
    <property type="protein sequence ID" value="OMJ69537.1"/>
    <property type="molecule type" value="Genomic_DNA"/>
</dbReference>
<sequence>MEEVHSKVLIKRPTFTTLGNCHAVFINNKLVLLIGPHWPFMFCVIPMIIAVLVGYLTLIAEHMEVVWQFGGVCIILLALVSYSTTALKDPGVVLSDSTNDLDEDTTGSTSLCRHCLIFKDNETEHCEDCGLCMRGLDHHCIFTGKCIAEKNIFCFYTMLTSIFGFFIYTMLFLSEKFE</sequence>